<dbReference type="FunFam" id="3.30.200.20:FF:000003">
    <property type="entry name" value="Non-specific serine/threonine protein kinase"/>
    <property type="match status" value="1"/>
</dbReference>
<evidence type="ECO:0000256" key="6">
    <source>
        <dbReference type="ARBA" id="ARBA00022777"/>
    </source>
</evidence>
<dbReference type="PANTHER" id="PTHR24346">
    <property type="entry name" value="MAP/MICROTUBULE AFFINITY-REGULATING KINASE"/>
    <property type="match status" value="1"/>
</dbReference>
<organism evidence="13 14">
    <name type="scientific">Blepharisma stoltei</name>
    <dbReference type="NCBI Taxonomy" id="1481888"/>
    <lineage>
        <taxon>Eukaryota</taxon>
        <taxon>Sar</taxon>
        <taxon>Alveolata</taxon>
        <taxon>Ciliophora</taxon>
        <taxon>Postciliodesmatophora</taxon>
        <taxon>Heterotrichea</taxon>
        <taxon>Heterotrichida</taxon>
        <taxon>Blepharismidae</taxon>
        <taxon>Blepharisma</taxon>
    </lineage>
</organism>
<evidence type="ECO:0000256" key="3">
    <source>
        <dbReference type="ARBA" id="ARBA00022553"/>
    </source>
</evidence>
<keyword evidence="3" id="KW-0597">Phosphoprotein</keyword>
<dbReference type="PROSITE" id="PS00107">
    <property type="entry name" value="PROTEIN_KINASE_ATP"/>
    <property type="match status" value="1"/>
</dbReference>
<dbReference type="PROSITE" id="PS00108">
    <property type="entry name" value="PROTEIN_KINASE_ST"/>
    <property type="match status" value="1"/>
</dbReference>
<evidence type="ECO:0000256" key="2">
    <source>
        <dbReference type="ARBA" id="ARBA00022527"/>
    </source>
</evidence>
<keyword evidence="2" id="KW-0723">Serine/threonine-protein kinase</keyword>
<dbReference type="AlphaFoldDB" id="A0AAU9KEJ7"/>
<protein>
    <recommendedName>
        <fullName evidence="1">non-specific serine/threonine protein kinase</fullName>
        <ecNumber evidence="1">2.7.11.1</ecNumber>
    </recommendedName>
</protein>
<keyword evidence="14" id="KW-1185">Reference proteome</keyword>
<feature type="compositionally biased region" description="Polar residues" evidence="11">
    <location>
        <begin position="417"/>
        <end position="427"/>
    </location>
</feature>
<evidence type="ECO:0000256" key="8">
    <source>
        <dbReference type="ARBA" id="ARBA00047899"/>
    </source>
</evidence>
<name>A0AAU9KEJ7_9CILI</name>
<dbReference type="FunFam" id="1.10.510.10:FF:000650">
    <property type="entry name" value="Serine/threonine-protein kinase ppk16"/>
    <property type="match status" value="1"/>
</dbReference>
<evidence type="ECO:0000256" key="11">
    <source>
        <dbReference type="SAM" id="MobiDB-lite"/>
    </source>
</evidence>
<dbReference type="GO" id="GO:0035556">
    <property type="term" value="P:intracellular signal transduction"/>
    <property type="evidence" value="ECO:0007669"/>
    <property type="project" value="TreeGrafter"/>
</dbReference>
<evidence type="ECO:0000256" key="10">
    <source>
        <dbReference type="PROSITE-ProRule" id="PRU10141"/>
    </source>
</evidence>
<dbReference type="GO" id="GO:0005524">
    <property type="term" value="F:ATP binding"/>
    <property type="evidence" value="ECO:0007669"/>
    <property type="project" value="UniProtKB-UniRule"/>
</dbReference>
<sequence length="524" mass="59725">MSRSSSISRHRTSSTHSKSIGQYIIGRTIGEGTFGKVKLGTHILTNEKVAVKILEKDRIKDASDIERVSREIKILKMLRFPHIIQLYEIIETPKQLYLIMEFASGGELFDYIVARNKVNEPQACIFLQQILYGIEYLHKLGVVHRDLKPENLLLDEEKNIKIVDFGLSNTYKPGETLKTACGSPCYAAPEMIAGKRYIGSQVDIWSCGVILYAMLCGYLPFEDQNTATLYKKIRSGEYKVPKHLSLEAIDILKRILNTNPEERYTVEQIRGHPWFKKHASHTRRVDDSKITINEEGLDGLVTFGIDIEHARDNILQGRHNNITATYYLLLKKQKNEAKAPKSPTNQEKSVLQTFHAPHPHPPPRPIITENQPINPKIKRLIENQRIESTGGSSSREMDLATKTQGISTIISGRDRNNSSLIKPSPNTRVYAASVSPISRRDNSTFRSTERHVPKEPEKPKPSITPRPIRGRQYKRRERVKTPVTYNVDLYTTLNLSIKHSPRAGTAIGIQRPRRIESNEFSYKF</sequence>
<feature type="region of interest" description="Disordered" evidence="11">
    <location>
        <begin position="406"/>
        <end position="470"/>
    </location>
</feature>
<evidence type="ECO:0000313" key="13">
    <source>
        <dbReference type="EMBL" id="CAG9334066.1"/>
    </source>
</evidence>
<dbReference type="Gene3D" id="1.10.510.10">
    <property type="entry name" value="Transferase(Phosphotransferase) domain 1"/>
    <property type="match status" value="1"/>
</dbReference>
<dbReference type="InterPro" id="IPR011009">
    <property type="entry name" value="Kinase-like_dom_sf"/>
</dbReference>
<feature type="domain" description="Protein kinase" evidence="12">
    <location>
        <begin position="23"/>
        <end position="275"/>
    </location>
</feature>
<comment type="catalytic activity">
    <reaction evidence="8">
        <text>L-threonyl-[protein] + ATP = O-phospho-L-threonyl-[protein] + ADP + H(+)</text>
        <dbReference type="Rhea" id="RHEA:46608"/>
        <dbReference type="Rhea" id="RHEA-COMP:11060"/>
        <dbReference type="Rhea" id="RHEA-COMP:11605"/>
        <dbReference type="ChEBI" id="CHEBI:15378"/>
        <dbReference type="ChEBI" id="CHEBI:30013"/>
        <dbReference type="ChEBI" id="CHEBI:30616"/>
        <dbReference type="ChEBI" id="CHEBI:61977"/>
        <dbReference type="ChEBI" id="CHEBI:456216"/>
        <dbReference type="EC" id="2.7.11.1"/>
    </reaction>
</comment>
<keyword evidence="5 10" id="KW-0547">Nucleotide-binding</keyword>
<dbReference type="CDD" id="cd14003">
    <property type="entry name" value="STKc_AMPK-like"/>
    <property type="match status" value="1"/>
</dbReference>
<dbReference type="SMART" id="SM00220">
    <property type="entry name" value="S_TKc"/>
    <property type="match status" value="1"/>
</dbReference>
<dbReference type="Proteomes" id="UP001162131">
    <property type="component" value="Unassembled WGS sequence"/>
</dbReference>
<gene>
    <name evidence="13" type="ORF">BSTOLATCC_MIC59868</name>
</gene>
<dbReference type="GO" id="GO:0005737">
    <property type="term" value="C:cytoplasm"/>
    <property type="evidence" value="ECO:0007669"/>
    <property type="project" value="TreeGrafter"/>
</dbReference>
<evidence type="ECO:0000256" key="1">
    <source>
        <dbReference type="ARBA" id="ARBA00012513"/>
    </source>
</evidence>
<evidence type="ECO:0000256" key="9">
    <source>
        <dbReference type="ARBA" id="ARBA00048679"/>
    </source>
</evidence>
<dbReference type="SUPFAM" id="SSF56112">
    <property type="entry name" value="Protein kinase-like (PK-like)"/>
    <property type="match status" value="1"/>
</dbReference>
<dbReference type="PROSITE" id="PS50011">
    <property type="entry name" value="PROTEIN_KINASE_DOM"/>
    <property type="match status" value="1"/>
</dbReference>
<dbReference type="EMBL" id="CAJZBQ010000057">
    <property type="protein sequence ID" value="CAG9334066.1"/>
    <property type="molecule type" value="Genomic_DNA"/>
</dbReference>
<dbReference type="PANTHER" id="PTHR24346:SF82">
    <property type="entry name" value="KP78A-RELATED"/>
    <property type="match status" value="1"/>
</dbReference>
<dbReference type="EC" id="2.7.11.1" evidence="1"/>
<dbReference type="GO" id="GO:0004674">
    <property type="term" value="F:protein serine/threonine kinase activity"/>
    <property type="evidence" value="ECO:0007669"/>
    <property type="project" value="UniProtKB-KW"/>
</dbReference>
<keyword evidence="4" id="KW-0808">Transferase</keyword>
<accession>A0AAU9KEJ7</accession>
<feature type="compositionally biased region" description="Basic and acidic residues" evidence="11">
    <location>
        <begin position="438"/>
        <end position="460"/>
    </location>
</feature>
<comment type="catalytic activity">
    <reaction evidence="9">
        <text>L-seryl-[protein] + ATP = O-phospho-L-seryl-[protein] + ADP + H(+)</text>
        <dbReference type="Rhea" id="RHEA:17989"/>
        <dbReference type="Rhea" id="RHEA-COMP:9863"/>
        <dbReference type="Rhea" id="RHEA-COMP:11604"/>
        <dbReference type="ChEBI" id="CHEBI:15378"/>
        <dbReference type="ChEBI" id="CHEBI:29999"/>
        <dbReference type="ChEBI" id="CHEBI:30616"/>
        <dbReference type="ChEBI" id="CHEBI:83421"/>
        <dbReference type="ChEBI" id="CHEBI:456216"/>
        <dbReference type="EC" id="2.7.11.1"/>
    </reaction>
</comment>
<evidence type="ECO:0000256" key="5">
    <source>
        <dbReference type="ARBA" id="ARBA00022741"/>
    </source>
</evidence>
<evidence type="ECO:0000259" key="12">
    <source>
        <dbReference type="PROSITE" id="PS50011"/>
    </source>
</evidence>
<evidence type="ECO:0000256" key="4">
    <source>
        <dbReference type="ARBA" id="ARBA00022679"/>
    </source>
</evidence>
<dbReference type="InterPro" id="IPR000719">
    <property type="entry name" value="Prot_kinase_dom"/>
</dbReference>
<evidence type="ECO:0000313" key="14">
    <source>
        <dbReference type="Proteomes" id="UP001162131"/>
    </source>
</evidence>
<keyword evidence="7 10" id="KW-0067">ATP-binding</keyword>
<dbReference type="InterPro" id="IPR017441">
    <property type="entry name" value="Protein_kinase_ATP_BS"/>
</dbReference>
<feature type="binding site" evidence="10">
    <location>
        <position position="52"/>
    </location>
    <ligand>
        <name>ATP</name>
        <dbReference type="ChEBI" id="CHEBI:30616"/>
    </ligand>
</feature>
<keyword evidence="6" id="KW-0418">Kinase</keyword>
<comment type="caution">
    <text evidence="13">The sequence shown here is derived from an EMBL/GenBank/DDBJ whole genome shotgun (WGS) entry which is preliminary data.</text>
</comment>
<proteinExistence type="predicted"/>
<reference evidence="13" key="1">
    <citation type="submission" date="2021-09" db="EMBL/GenBank/DDBJ databases">
        <authorList>
            <consortium name="AG Swart"/>
            <person name="Singh M."/>
            <person name="Singh A."/>
            <person name="Seah K."/>
            <person name="Emmerich C."/>
        </authorList>
    </citation>
    <scope>NUCLEOTIDE SEQUENCE</scope>
    <source>
        <strain evidence="13">ATCC30299</strain>
    </source>
</reference>
<evidence type="ECO:0000256" key="7">
    <source>
        <dbReference type="ARBA" id="ARBA00022840"/>
    </source>
</evidence>
<dbReference type="Pfam" id="PF00069">
    <property type="entry name" value="Pkinase"/>
    <property type="match status" value="1"/>
</dbReference>
<dbReference type="InterPro" id="IPR008271">
    <property type="entry name" value="Ser/Thr_kinase_AS"/>
</dbReference>